<accession>A0A8S0Y6I8</accession>
<proteinExistence type="predicted"/>
<protein>
    <submittedName>
        <fullName evidence="2">Type IV pilus assembly PilZ</fullName>
    </submittedName>
</protein>
<evidence type="ECO:0000259" key="1">
    <source>
        <dbReference type="Pfam" id="PF07238"/>
    </source>
</evidence>
<dbReference type="Gene3D" id="2.40.10.220">
    <property type="entry name" value="predicted glycosyltransferase like domains"/>
    <property type="match status" value="1"/>
</dbReference>
<dbReference type="Pfam" id="PF07238">
    <property type="entry name" value="PilZ"/>
    <property type="match status" value="1"/>
</dbReference>
<dbReference type="Proteomes" id="UP000494216">
    <property type="component" value="Unassembled WGS sequence"/>
</dbReference>
<dbReference type="GO" id="GO:0035438">
    <property type="term" value="F:cyclic-di-GMP binding"/>
    <property type="evidence" value="ECO:0007669"/>
    <property type="project" value="InterPro"/>
</dbReference>
<evidence type="ECO:0000313" key="2">
    <source>
        <dbReference type="EMBL" id="CAA9891477.1"/>
    </source>
</evidence>
<evidence type="ECO:0000313" key="3">
    <source>
        <dbReference type="Proteomes" id="UP000494216"/>
    </source>
</evidence>
<sequence>MARTGERRRFFRIDDEVNLFYKKIDEKSMTEVSHISDNILGNCSLSAALEVISQESASLLYRLERTYPDIADYLKLIENKIDLLAQAYMMQSGQFKEKDSRNANLSAAGLAFDSEEELQEGDYLEIKMLLVSCLAIIVTYGKVIYCKKNHSNDSQYPYIVGVDYVNMKDQDREVLIKHVVRRQLQQIRDKKEISSKF</sequence>
<reference evidence="2 3" key="1">
    <citation type="submission" date="2020-02" db="EMBL/GenBank/DDBJ databases">
        <authorList>
            <person name="Hogendoorn C."/>
        </authorList>
    </citation>
    <scope>NUCLEOTIDE SEQUENCE [LARGE SCALE GENOMIC DNA]</scope>
    <source>
        <strain evidence="2">METHB21</strain>
    </source>
</reference>
<dbReference type="AlphaFoldDB" id="A0A8S0Y6I8"/>
<comment type="caution">
    <text evidence="2">The sequence shown here is derived from an EMBL/GenBank/DDBJ whole genome shotgun (WGS) entry which is preliminary data.</text>
</comment>
<gene>
    <name evidence="2" type="ORF">METHB2_410019</name>
</gene>
<dbReference type="EMBL" id="CADCXN010000071">
    <property type="protein sequence ID" value="CAA9891477.1"/>
    <property type="molecule type" value="Genomic_DNA"/>
</dbReference>
<feature type="domain" description="PilZ" evidence="1">
    <location>
        <begin position="103"/>
        <end position="179"/>
    </location>
</feature>
<dbReference type="InterPro" id="IPR009875">
    <property type="entry name" value="PilZ_domain"/>
</dbReference>
<organism evidence="2 3">
    <name type="scientific">Candidatus Methylobacter favarea</name>
    <dbReference type="NCBI Taxonomy" id="2707345"/>
    <lineage>
        <taxon>Bacteria</taxon>
        <taxon>Pseudomonadati</taxon>
        <taxon>Pseudomonadota</taxon>
        <taxon>Gammaproteobacteria</taxon>
        <taxon>Methylococcales</taxon>
        <taxon>Methylococcaceae</taxon>
        <taxon>Methylobacter</taxon>
    </lineage>
</organism>
<name>A0A8S0Y6I8_9GAMM</name>
<keyword evidence="3" id="KW-1185">Reference proteome</keyword>